<dbReference type="Gene3D" id="3.40.50.1100">
    <property type="match status" value="2"/>
</dbReference>
<dbReference type="Proteomes" id="UP001178507">
    <property type="component" value="Unassembled WGS sequence"/>
</dbReference>
<dbReference type="FunFam" id="3.40.50.1100:FF:000003">
    <property type="entry name" value="Cystathionine beta-synthase"/>
    <property type="match status" value="1"/>
</dbReference>
<feature type="region of interest" description="Disordered" evidence="4">
    <location>
        <begin position="428"/>
        <end position="451"/>
    </location>
</feature>
<comment type="caution">
    <text evidence="6">The sequence shown here is derived from an EMBL/GenBank/DDBJ whole genome shotgun (WGS) entry which is preliminary data.</text>
</comment>
<dbReference type="SUPFAM" id="SSF53686">
    <property type="entry name" value="Tryptophan synthase beta subunit-like PLP-dependent enzymes"/>
    <property type="match status" value="1"/>
</dbReference>
<feature type="domain" description="ABC transporter" evidence="5">
    <location>
        <begin position="1"/>
        <end position="188"/>
    </location>
</feature>
<evidence type="ECO:0000256" key="1">
    <source>
        <dbReference type="ARBA" id="ARBA00001933"/>
    </source>
</evidence>
<dbReference type="GO" id="GO:0016887">
    <property type="term" value="F:ATP hydrolysis activity"/>
    <property type="evidence" value="ECO:0007669"/>
    <property type="project" value="InterPro"/>
</dbReference>
<dbReference type="GO" id="GO:0009069">
    <property type="term" value="P:serine family amino acid metabolic process"/>
    <property type="evidence" value="ECO:0007669"/>
    <property type="project" value="UniProtKB-ARBA"/>
</dbReference>
<dbReference type="CDD" id="cd01561">
    <property type="entry name" value="CBS_like"/>
    <property type="match status" value="1"/>
</dbReference>
<evidence type="ECO:0000256" key="3">
    <source>
        <dbReference type="ARBA" id="ARBA00022898"/>
    </source>
</evidence>
<dbReference type="Pfam" id="PF00005">
    <property type="entry name" value="ABC_tran"/>
    <property type="match status" value="1"/>
</dbReference>
<dbReference type="GO" id="GO:0006534">
    <property type="term" value="P:cysteine metabolic process"/>
    <property type="evidence" value="ECO:0007669"/>
    <property type="project" value="UniProtKB-ARBA"/>
</dbReference>
<comment type="similarity">
    <text evidence="2">Belongs to the cysteine synthase/cystathionine beta-synthase family.</text>
</comment>
<keyword evidence="7" id="KW-1185">Reference proteome</keyword>
<gene>
    <name evidence="6" type="ORF">EVOR1521_LOCUS2473</name>
</gene>
<organism evidence="6 7">
    <name type="scientific">Effrenium voratum</name>
    <dbReference type="NCBI Taxonomy" id="2562239"/>
    <lineage>
        <taxon>Eukaryota</taxon>
        <taxon>Sar</taxon>
        <taxon>Alveolata</taxon>
        <taxon>Dinophyceae</taxon>
        <taxon>Suessiales</taxon>
        <taxon>Symbiodiniaceae</taxon>
        <taxon>Effrenium</taxon>
    </lineage>
</organism>
<dbReference type="InterPro" id="IPR036052">
    <property type="entry name" value="TrpB-like_PALP_sf"/>
</dbReference>
<evidence type="ECO:0000259" key="5">
    <source>
        <dbReference type="PROSITE" id="PS50893"/>
    </source>
</evidence>
<evidence type="ECO:0000256" key="2">
    <source>
        <dbReference type="ARBA" id="ARBA00007103"/>
    </source>
</evidence>
<comment type="cofactor">
    <cofactor evidence="1">
        <name>pyridoxal 5'-phosphate</name>
        <dbReference type="ChEBI" id="CHEBI:597326"/>
    </cofactor>
</comment>
<dbReference type="EMBL" id="CAUJNA010000130">
    <property type="protein sequence ID" value="CAJ1372379.1"/>
    <property type="molecule type" value="Genomic_DNA"/>
</dbReference>
<dbReference type="InterPro" id="IPR001926">
    <property type="entry name" value="TrpB-like_PALP"/>
</dbReference>
<dbReference type="Gene3D" id="3.40.50.300">
    <property type="entry name" value="P-loop containing nucleotide triphosphate hydrolases"/>
    <property type="match status" value="1"/>
</dbReference>
<keyword evidence="3" id="KW-0663">Pyridoxal phosphate</keyword>
<evidence type="ECO:0000313" key="6">
    <source>
        <dbReference type="EMBL" id="CAJ1372379.1"/>
    </source>
</evidence>
<dbReference type="AlphaFoldDB" id="A0AA36HNE9"/>
<dbReference type="InterPro" id="IPR027417">
    <property type="entry name" value="P-loop_NTPase"/>
</dbReference>
<sequence>MVAPSAFQWQISPPSRAATFKSTPLALLGGAQVPHIAEGTLRENVIFGCAFDEARYQKAIAASGLQADLKLLPGGDEAFIGARGISLSGGQRARVALARAAYNSQAELVLLDDPFGSVDAPTAAWILEELLCGPLLADRAKLVVLQPEVERLRKFDRVYVLSEGRVVASGTPAEVAECEDFKQLQRSCSSEDAFAMAGCFPFMSGGAAAGTADRGKGRGRVYDNVTETVGNTPCVKISDAICPKGRTIYAKLEYFNPLSSVKDRLACAIIEDAEKTGKLKPGDTVIEATSGNTGIAVAMLCAQRGYKCVITMAEPFSIERRKLMRFLGAKVIVTPKAGKGSGMVAKAKELSEKHGWFLCRQFENEANAKFHYDTTGQEILNDFSGMKLDYFVLGYGTGGTFAGAGKALKEKLPGIKVCLGEPADAPLVASGTKSERNPDGSAAGSHPAFKPHPIQGWTPDFIPKITEDGIATTGYDEFVPIPGEAAIQMSQQLARTQGIFTGISGGASMYAAVEMAKKAPEGSTLVAMLADTGERYLSTPLFAAISADMNEEELEISKSTPSFQL</sequence>
<dbReference type="PROSITE" id="PS50893">
    <property type="entry name" value="ABC_TRANSPORTER_2"/>
    <property type="match status" value="1"/>
</dbReference>
<name>A0AA36HNE9_9DINO</name>
<dbReference type="SUPFAM" id="SSF52540">
    <property type="entry name" value="P-loop containing nucleoside triphosphate hydrolases"/>
    <property type="match status" value="1"/>
</dbReference>
<dbReference type="PANTHER" id="PTHR10314">
    <property type="entry name" value="CYSTATHIONINE BETA-SYNTHASE"/>
    <property type="match status" value="1"/>
</dbReference>
<dbReference type="InterPro" id="IPR017871">
    <property type="entry name" value="ABC_transporter-like_CS"/>
</dbReference>
<accession>A0AA36HNE9</accession>
<evidence type="ECO:0000256" key="4">
    <source>
        <dbReference type="SAM" id="MobiDB-lite"/>
    </source>
</evidence>
<dbReference type="GO" id="GO:0044272">
    <property type="term" value="P:sulfur compound biosynthetic process"/>
    <property type="evidence" value="ECO:0007669"/>
    <property type="project" value="UniProtKB-ARBA"/>
</dbReference>
<proteinExistence type="inferred from homology"/>
<dbReference type="InterPro" id="IPR050214">
    <property type="entry name" value="Cys_Synth/Cystath_Beta-Synth"/>
</dbReference>
<dbReference type="PROSITE" id="PS00211">
    <property type="entry name" value="ABC_TRANSPORTER_1"/>
    <property type="match status" value="1"/>
</dbReference>
<protein>
    <recommendedName>
        <fullName evidence="5">ABC transporter domain-containing protein</fullName>
    </recommendedName>
</protein>
<reference evidence="6" key="1">
    <citation type="submission" date="2023-08" db="EMBL/GenBank/DDBJ databases">
        <authorList>
            <person name="Chen Y."/>
            <person name="Shah S."/>
            <person name="Dougan E. K."/>
            <person name="Thang M."/>
            <person name="Chan C."/>
        </authorList>
    </citation>
    <scope>NUCLEOTIDE SEQUENCE</scope>
</reference>
<dbReference type="InterPro" id="IPR003439">
    <property type="entry name" value="ABC_transporter-like_ATP-bd"/>
</dbReference>
<evidence type="ECO:0000313" key="7">
    <source>
        <dbReference type="Proteomes" id="UP001178507"/>
    </source>
</evidence>
<dbReference type="GO" id="GO:0005524">
    <property type="term" value="F:ATP binding"/>
    <property type="evidence" value="ECO:0007669"/>
    <property type="project" value="InterPro"/>
</dbReference>
<dbReference type="Pfam" id="PF00291">
    <property type="entry name" value="PALP"/>
    <property type="match status" value="1"/>
</dbReference>